<protein>
    <submittedName>
        <fullName evidence="3">Uncharacterized protein</fullName>
    </submittedName>
</protein>
<accession>A0A9P5X6K7</accession>
<evidence type="ECO:0000256" key="2">
    <source>
        <dbReference type="SAM" id="SignalP"/>
    </source>
</evidence>
<keyword evidence="1" id="KW-1133">Transmembrane helix</keyword>
<evidence type="ECO:0000313" key="3">
    <source>
        <dbReference type="EMBL" id="KAF9444312.1"/>
    </source>
</evidence>
<dbReference type="PANTHER" id="PTHR35043">
    <property type="entry name" value="TRANSCRIPTION FACTOR DOMAIN-CONTAINING PROTEIN"/>
    <property type="match status" value="1"/>
</dbReference>
<keyword evidence="4" id="KW-1185">Reference proteome</keyword>
<feature type="transmembrane region" description="Helical" evidence="1">
    <location>
        <begin position="211"/>
        <end position="229"/>
    </location>
</feature>
<evidence type="ECO:0000256" key="1">
    <source>
        <dbReference type="SAM" id="Phobius"/>
    </source>
</evidence>
<keyword evidence="1" id="KW-0812">Transmembrane</keyword>
<feature type="transmembrane region" description="Helical" evidence="1">
    <location>
        <begin position="362"/>
        <end position="384"/>
    </location>
</feature>
<feature type="transmembrane region" description="Helical" evidence="1">
    <location>
        <begin position="405"/>
        <end position="431"/>
    </location>
</feature>
<keyword evidence="2" id="KW-0732">Signal</keyword>
<name>A0A9P5X6K7_9AGAR</name>
<feature type="transmembrane region" description="Helical" evidence="1">
    <location>
        <begin position="278"/>
        <end position="299"/>
    </location>
</feature>
<proteinExistence type="predicted"/>
<dbReference type="OrthoDB" id="9451547at2759"/>
<comment type="caution">
    <text evidence="3">The sequence shown here is derived from an EMBL/GenBank/DDBJ whole genome shotgun (WGS) entry which is preliminary data.</text>
</comment>
<feature type="chain" id="PRO_5040378305" evidence="2">
    <location>
        <begin position="18"/>
        <end position="454"/>
    </location>
</feature>
<dbReference type="AlphaFoldDB" id="A0A9P5X6K7"/>
<reference evidence="3" key="1">
    <citation type="submission" date="2020-11" db="EMBL/GenBank/DDBJ databases">
        <authorList>
            <consortium name="DOE Joint Genome Institute"/>
            <person name="Ahrendt S."/>
            <person name="Riley R."/>
            <person name="Andreopoulos W."/>
            <person name="Labutti K."/>
            <person name="Pangilinan J."/>
            <person name="Ruiz-Duenas F.J."/>
            <person name="Barrasa J.M."/>
            <person name="Sanchez-Garcia M."/>
            <person name="Camarero S."/>
            <person name="Miyauchi S."/>
            <person name="Serrano A."/>
            <person name="Linde D."/>
            <person name="Babiker R."/>
            <person name="Drula E."/>
            <person name="Ayuso-Fernandez I."/>
            <person name="Pacheco R."/>
            <person name="Padilla G."/>
            <person name="Ferreira P."/>
            <person name="Barriuso J."/>
            <person name="Kellner H."/>
            <person name="Castanera R."/>
            <person name="Alfaro M."/>
            <person name="Ramirez L."/>
            <person name="Pisabarro A.G."/>
            <person name="Kuo A."/>
            <person name="Tritt A."/>
            <person name="Lipzen A."/>
            <person name="He G."/>
            <person name="Yan M."/>
            <person name="Ng V."/>
            <person name="Cullen D."/>
            <person name="Martin F."/>
            <person name="Rosso M.-N."/>
            <person name="Henrissat B."/>
            <person name="Hibbett D."/>
            <person name="Martinez A.T."/>
            <person name="Grigoriev I.V."/>
        </authorList>
    </citation>
    <scope>NUCLEOTIDE SEQUENCE</scope>
    <source>
        <strain evidence="3">MF-IS2</strain>
    </source>
</reference>
<organism evidence="3 4">
    <name type="scientific">Macrolepiota fuliginosa MF-IS2</name>
    <dbReference type="NCBI Taxonomy" id="1400762"/>
    <lineage>
        <taxon>Eukaryota</taxon>
        <taxon>Fungi</taxon>
        <taxon>Dikarya</taxon>
        <taxon>Basidiomycota</taxon>
        <taxon>Agaricomycotina</taxon>
        <taxon>Agaricomycetes</taxon>
        <taxon>Agaricomycetidae</taxon>
        <taxon>Agaricales</taxon>
        <taxon>Agaricineae</taxon>
        <taxon>Agaricaceae</taxon>
        <taxon>Macrolepiota</taxon>
    </lineage>
</organism>
<keyword evidence="1" id="KW-0472">Membrane</keyword>
<dbReference type="Proteomes" id="UP000807342">
    <property type="component" value="Unassembled WGS sequence"/>
</dbReference>
<sequence>MLIALLLVLAALRPSSSIPVDGHFNTFLELAGQPSTSPTRTPQNIIWSCLATIFACVWVAVHPNIPNPRESQWRQFWRRVSTMLYAVIAPELVTLWAIRQRSAAGRIKRDFNDRYFPNGGTGRWTLSHGFFIQMGGLLFAQEGRDAYVITYKELLELIDNGNIDFPSITEEDILDKSKGDFLTKILVVIQTTWFIVQCLVRWAFGLAVTEIEVVTLAFAILNIVTYIMWFPKPLNVQVGIKIPKSRDAPLLPVPKPEVRKGWLQRQIERGNKGGRVTWVPWMVLVSLLLPSKLFSGLFLPLGAMATDDQVLAGSAYVPTFYADLDITTEIGVICPSLGMSVVFGALHFIPWNLEFPSDTEELLWRICSVVITVEPLPAAIGLGLSRLTKGYAVGDVITRVMESMATSIGSLAFIGLPLYVLARLTLLILAFTTLRSLRGTALTDVAWSSFVPHI</sequence>
<evidence type="ECO:0000313" key="4">
    <source>
        <dbReference type="Proteomes" id="UP000807342"/>
    </source>
</evidence>
<feature type="transmembrane region" description="Helical" evidence="1">
    <location>
        <begin position="181"/>
        <end position="204"/>
    </location>
</feature>
<gene>
    <name evidence="3" type="ORF">P691DRAFT_837753</name>
</gene>
<feature type="transmembrane region" description="Helical" evidence="1">
    <location>
        <begin position="41"/>
        <end position="61"/>
    </location>
</feature>
<feature type="transmembrane region" description="Helical" evidence="1">
    <location>
        <begin position="330"/>
        <end position="350"/>
    </location>
</feature>
<feature type="signal peptide" evidence="2">
    <location>
        <begin position="1"/>
        <end position="17"/>
    </location>
</feature>
<dbReference type="EMBL" id="MU151386">
    <property type="protein sequence ID" value="KAF9444312.1"/>
    <property type="molecule type" value="Genomic_DNA"/>
</dbReference>
<dbReference type="PANTHER" id="PTHR35043:SF7">
    <property type="entry name" value="TRANSCRIPTION FACTOR DOMAIN-CONTAINING PROTEIN"/>
    <property type="match status" value="1"/>
</dbReference>
<feature type="transmembrane region" description="Helical" evidence="1">
    <location>
        <begin position="82"/>
        <end position="98"/>
    </location>
</feature>